<dbReference type="Gene3D" id="1.20.1260.60">
    <property type="entry name" value="Vacuolar protein sorting-associated protein Ist1"/>
    <property type="match status" value="1"/>
</dbReference>
<feature type="compositionally biased region" description="Basic and acidic residues" evidence="2">
    <location>
        <begin position="1132"/>
        <end position="1147"/>
    </location>
</feature>
<comment type="similarity">
    <text evidence="1">Belongs to the IST1 family.</text>
</comment>
<proteinExistence type="inferred from homology"/>
<comment type="caution">
    <text evidence="4">The sequence shown here is derived from an EMBL/GenBank/DDBJ whole genome shotgun (WGS) entry which is preliminary data.</text>
</comment>
<name>A0A409WXZ3_PSICY</name>
<feature type="compositionally biased region" description="Basic and acidic residues" evidence="2">
    <location>
        <begin position="608"/>
        <end position="618"/>
    </location>
</feature>
<reference evidence="4 5" key="1">
    <citation type="journal article" date="2018" name="Evol. Lett.">
        <title>Horizontal gene cluster transfer increased hallucinogenic mushroom diversity.</title>
        <authorList>
            <person name="Reynolds H.T."/>
            <person name="Vijayakumar V."/>
            <person name="Gluck-Thaler E."/>
            <person name="Korotkin H.B."/>
            <person name="Matheny P.B."/>
            <person name="Slot J.C."/>
        </authorList>
    </citation>
    <scope>NUCLEOTIDE SEQUENCE [LARGE SCALE GENOMIC DNA]</scope>
    <source>
        <strain evidence="4 5">2631</strain>
    </source>
</reference>
<feature type="region of interest" description="Disordered" evidence="2">
    <location>
        <begin position="767"/>
        <end position="787"/>
    </location>
</feature>
<dbReference type="InterPro" id="IPR042277">
    <property type="entry name" value="IST1-like"/>
</dbReference>
<feature type="region of interest" description="Disordered" evidence="2">
    <location>
        <begin position="600"/>
        <end position="691"/>
    </location>
</feature>
<dbReference type="InterPro" id="IPR000195">
    <property type="entry name" value="Rab-GAP-TBC_dom"/>
</dbReference>
<protein>
    <recommendedName>
        <fullName evidence="3">Rab-GAP TBC domain-containing protein</fullName>
    </recommendedName>
</protein>
<dbReference type="PANTHER" id="PTHR12161:SF5">
    <property type="entry name" value="IST1 HOMOLOG"/>
    <property type="match status" value="1"/>
</dbReference>
<dbReference type="EMBL" id="NHYD01003027">
    <property type="protein sequence ID" value="PPQ83352.1"/>
    <property type="molecule type" value="Genomic_DNA"/>
</dbReference>
<dbReference type="OrthoDB" id="29853at2759"/>
<evidence type="ECO:0000259" key="3">
    <source>
        <dbReference type="PROSITE" id="PS50086"/>
    </source>
</evidence>
<sequence length="1174" mass="130833">MQSDSVAVKSQLRLTSQRLGQVQAKNDSQANITRTDIATLIQRDNVALAREKAEKLIMDEAFGDLLEEIEMQIGVLLEKYHELERHVPPSPVMIEATSTIIYAAPYVHSKDLDAIRKYLIELVGPDFARSAVGNRDHHVSKRVLKAISAPIPSAFQLDSYLEEIANAYGVAWTPEPAPQNIINSLSELLDHETNPEVDLTELRRLCSRGIPDEPAWLRPRIWKLFFGVISIRKSTWKTESMKHRDAYYDLVRRLMVPFSRVQADHSPQDDTLLSVFKQLSGLPRNIFALLEDEPDSSLQCPLHENAPESIRISYARDLETRLKVLLDQANEISDIAPTPEIRLESDSDVTPGISLTSPDSNDTNDSTSTTLLPSRKFPLFSALTQEVEMDDIGHVEADAFWLLEAVLAEFSGMEDDDGRLWMKTFSERLAWADFDFSTDLESRGLDPSLPHYSYRWLMPLLTHTLPLSSLFLTWDAIFSRPPRERGSYPKLDYLVDVCTSMLLRSKNHLFRLWNTGRTTRSLWNTEAITQSPGNGRDSFMEALSFLQNYDLRYVGGVERILQTASELFQRRQQQYLAAQQPSLSLGARLKVNMWKGFSTANPVNDTPTIDKKRDRDYADSDETETSETTRKTNLASRVTDTVWRGITNRSAMDDENPSAPPSPIPPTFANPPVGKVQNEATSPPPQSSSIWGYAEKLKDSDAVATISKVSTNWRVKGILGGWGMNKPNSLTTPSNNETTPPAELNLHERRGSLPFLHSPKVFSPPSAFSSPETGFRSPTELSPPLNGGLVEKTKSLISLTRAPPPATPKSAPKPLLLSTSAFVTPSQRESISIRHPRSASAGATTPDTDEWAEVMKAKRHHFHRDSQSSVSSLSPSDAFGRTPKSTRSDRESDGASRIVSINRRSISPMAPSFRVGQVRPSSRTSSVSSGFNSPPLLAKSPLQESSLIGEESLTQQSRTRNLLQSFSSLDTSLQSRSYSEKESDSDVTSSELPVPTRKPSWKKTVENNVESEDTATSASAGVPARAPRVRSKRHARPANLQIQDDKSPRFAAEQKTPSPSTLKVEWPGNEYENVATPRASSFDSDDAPGIPKSPRRARKMSTGDVERPRKLSTDTYREERPRKISSGRSRKISTESREVPRARRESAAEEGDDEGYDELLSAYESEDVPNASLR</sequence>
<dbReference type="Proteomes" id="UP000283269">
    <property type="component" value="Unassembled WGS sequence"/>
</dbReference>
<feature type="compositionally biased region" description="Low complexity" evidence="2">
    <location>
        <begin position="896"/>
        <end position="907"/>
    </location>
</feature>
<dbReference type="PROSITE" id="PS50086">
    <property type="entry name" value="TBC_RABGAP"/>
    <property type="match status" value="1"/>
</dbReference>
<organism evidence="4 5">
    <name type="scientific">Psilocybe cyanescens</name>
    <dbReference type="NCBI Taxonomy" id="93625"/>
    <lineage>
        <taxon>Eukaryota</taxon>
        <taxon>Fungi</taxon>
        <taxon>Dikarya</taxon>
        <taxon>Basidiomycota</taxon>
        <taxon>Agaricomycotina</taxon>
        <taxon>Agaricomycetes</taxon>
        <taxon>Agaricomycetidae</taxon>
        <taxon>Agaricales</taxon>
        <taxon>Agaricineae</taxon>
        <taxon>Strophariaceae</taxon>
        <taxon>Psilocybe</taxon>
    </lineage>
</organism>
<dbReference type="GO" id="GO:0015031">
    <property type="term" value="P:protein transport"/>
    <property type="evidence" value="ECO:0007669"/>
    <property type="project" value="InterPro"/>
</dbReference>
<dbReference type="InParanoid" id="A0A409WXZ3"/>
<dbReference type="AlphaFoldDB" id="A0A409WXZ3"/>
<feature type="compositionally biased region" description="Polar residues" evidence="2">
    <location>
        <begin position="942"/>
        <end position="977"/>
    </location>
</feature>
<feature type="compositionally biased region" description="Low complexity" evidence="2">
    <location>
        <begin position="354"/>
        <end position="369"/>
    </location>
</feature>
<feature type="compositionally biased region" description="Low complexity" evidence="2">
    <location>
        <begin position="921"/>
        <end position="933"/>
    </location>
</feature>
<dbReference type="InterPro" id="IPR005061">
    <property type="entry name" value="Ist1"/>
</dbReference>
<dbReference type="PANTHER" id="PTHR12161">
    <property type="entry name" value="IST1 FAMILY MEMBER"/>
    <property type="match status" value="1"/>
</dbReference>
<dbReference type="Pfam" id="PF03398">
    <property type="entry name" value="Ist1"/>
    <property type="match status" value="1"/>
</dbReference>
<feature type="compositionally biased region" description="Pro residues" evidence="2">
    <location>
        <begin position="658"/>
        <end position="669"/>
    </location>
</feature>
<keyword evidence="5" id="KW-1185">Reference proteome</keyword>
<dbReference type="InterPro" id="IPR035969">
    <property type="entry name" value="Rab-GAP_TBC_sf"/>
</dbReference>
<feature type="domain" description="Rab-GAP TBC" evidence="3">
    <location>
        <begin position="212"/>
        <end position="481"/>
    </location>
</feature>
<dbReference type="Gene3D" id="1.10.472.80">
    <property type="entry name" value="Ypt/Rab-GAP domain of gyp1p, domain 3"/>
    <property type="match status" value="1"/>
</dbReference>
<dbReference type="STRING" id="93625.A0A409WXZ3"/>
<feature type="region of interest" description="Disordered" evidence="2">
    <location>
        <begin position="823"/>
        <end position="1174"/>
    </location>
</feature>
<gene>
    <name evidence="4" type="ORF">CVT25_003991</name>
</gene>
<evidence type="ECO:0000313" key="4">
    <source>
        <dbReference type="EMBL" id="PPQ83352.1"/>
    </source>
</evidence>
<feature type="region of interest" description="Disordered" evidence="2">
    <location>
        <begin position="337"/>
        <end position="369"/>
    </location>
</feature>
<feature type="compositionally biased region" description="Acidic residues" evidence="2">
    <location>
        <begin position="1148"/>
        <end position="1157"/>
    </location>
</feature>
<dbReference type="SUPFAM" id="SSF47923">
    <property type="entry name" value="Ypt/Rab-GAP domain of gyp1p"/>
    <property type="match status" value="2"/>
</dbReference>
<feature type="compositionally biased region" description="Low complexity" evidence="2">
    <location>
        <begin position="867"/>
        <end position="876"/>
    </location>
</feature>
<accession>A0A409WXZ3</accession>
<feature type="compositionally biased region" description="Basic and acidic residues" evidence="2">
    <location>
        <begin position="1104"/>
        <end position="1122"/>
    </location>
</feature>
<feature type="compositionally biased region" description="Basic residues" evidence="2">
    <location>
        <begin position="1027"/>
        <end position="1036"/>
    </location>
</feature>
<evidence type="ECO:0000256" key="2">
    <source>
        <dbReference type="SAM" id="MobiDB-lite"/>
    </source>
</evidence>
<evidence type="ECO:0000256" key="1">
    <source>
        <dbReference type="ARBA" id="ARBA00005536"/>
    </source>
</evidence>
<evidence type="ECO:0000313" key="5">
    <source>
        <dbReference type="Proteomes" id="UP000283269"/>
    </source>
</evidence>